<dbReference type="Gene3D" id="1.10.443.10">
    <property type="entry name" value="Intergrase catalytic core"/>
    <property type="match status" value="1"/>
</dbReference>
<dbReference type="SUPFAM" id="SSF56349">
    <property type="entry name" value="DNA breaking-rejoining enzymes"/>
    <property type="match status" value="1"/>
</dbReference>
<comment type="caution">
    <text evidence="2">The sequence shown here is derived from an EMBL/GenBank/DDBJ whole genome shotgun (WGS) entry which is preliminary data.</text>
</comment>
<name>A0A0F9SK65_9ZZZZ</name>
<organism evidence="2">
    <name type="scientific">marine sediment metagenome</name>
    <dbReference type="NCBI Taxonomy" id="412755"/>
    <lineage>
        <taxon>unclassified sequences</taxon>
        <taxon>metagenomes</taxon>
        <taxon>ecological metagenomes</taxon>
    </lineage>
</organism>
<reference evidence="2" key="1">
    <citation type="journal article" date="2015" name="Nature">
        <title>Complex archaea that bridge the gap between prokaryotes and eukaryotes.</title>
        <authorList>
            <person name="Spang A."/>
            <person name="Saw J.H."/>
            <person name="Jorgensen S.L."/>
            <person name="Zaremba-Niedzwiedzka K."/>
            <person name="Martijn J."/>
            <person name="Lind A.E."/>
            <person name="van Eijk R."/>
            <person name="Schleper C."/>
            <person name="Guy L."/>
            <person name="Ettema T.J."/>
        </authorList>
    </citation>
    <scope>NUCLEOTIDE SEQUENCE</scope>
</reference>
<protein>
    <recommendedName>
        <fullName evidence="3">Tyr recombinase domain-containing protein</fullName>
    </recommendedName>
</protein>
<dbReference type="EMBL" id="LAZR01001905">
    <property type="protein sequence ID" value="KKN37281.1"/>
    <property type="molecule type" value="Genomic_DNA"/>
</dbReference>
<dbReference type="InterPro" id="IPR013762">
    <property type="entry name" value="Integrase-like_cat_sf"/>
</dbReference>
<dbReference type="CDD" id="cd00397">
    <property type="entry name" value="DNA_BRE_C"/>
    <property type="match status" value="1"/>
</dbReference>
<dbReference type="InterPro" id="IPR011010">
    <property type="entry name" value="DNA_brk_join_enz"/>
</dbReference>
<keyword evidence="1" id="KW-0233">DNA recombination</keyword>
<dbReference type="AlphaFoldDB" id="A0A0F9SK65"/>
<dbReference type="GO" id="GO:0006310">
    <property type="term" value="P:DNA recombination"/>
    <property type="evidence" value="ECO:0007669"/>
    <property type="project" value="UniProtKB-KW"/>
</dbReference>
<gene>
    <name evidence="2" type="ORF">LCGC14_0765190</name>
</gene>
<dbReference type="GO" id="GO:0015074">
    <property type="term" value="P:DNA integration"/>
    <property type="evidence" value="ECO:0007669"/>
    <property type="project" value="InterPro"/>
</dbReference>
<evidence type="ECO:0000256" key="1">
    <source>
        <dbReference type="ARBA" id="ARBA00023172"/>
    </source>
</evidence>
<sequence length="304" mass="34985">MATSQQTATVLEASEPLENLKLILTSPRPRSPDTLTGYLSVARQFLTFLGDRVPPAEMDLRRYFLKRREGGISDSTLRTTFAVLQKLYGANQWKWPLIKEDRPEISSETDTPAFTREEVEQLIQNRELYSKGECFYLAMATVYAPRRIELARITKRDVKDNTIRIDTAKKGEKRTHLIPVEIMPYVEAYRPRENNVRTLTFMFDRICEKGLGKKVKGYGWHSFRRTIDTLLPTALAKADKPLTLVGYFLRWSRRSTGARFLGTPMGGVYARPEILSSDPFFVDREVFEVHPFLPLWADGDKQAL</sequence>
<dbReference type="GO" id="GO:0003677">
    <property type="term" value="F:DNA binding"/>
    <property type="evidence" value="ECO:0007669"/>
    <property type="project" value="InterPro"/>
</dbReference>
<evidence type="ECO:0000313" key="2">
    <source>
        <dbReference type="EMBL" id="KKN37281.1"/>
    </source>
</evidence>
<proteinExistence type="predicted"/>
<evidence type="ECO:0008006" key="3">
    <source>
        <dbReference type="Google" id="ProtNLM"/>
    </source>
</evidence>
<accession>A0A0F9SK65</accession>